<dbReference type="InterPro" id="IPR015422">
    <property type="entry name" value="PyrdxlP-dep_Trfase_small"/>
</dbReference>
<dbReference type="Proteomes" id="UP000271889">
    <property type="component" value="Unassembled WGS sequence"/>
</dbReference>
<comment type="cofactor">
    <cofactor evidence="1">
        <name>pyridoxal 5'-phosphate</name>
        <dbReference type="ChEBI" id="CHEBI:597326"/>
    </cofactor>
</comment>
<dbReference type="InterPro" id="IPR015421">
    <property type="entry name" value="PyrdxlP-dep_Trfase_major"/>
</dbReference>
<dbReference type="EMBL" id="UYRV01121307">
    <property type="protein sequence ID" value="VDN32718.1"/>
    <property type="molecule type" value="Genomic_DNA"/>
</dbReference>
<dbReference type="SUPFAM" id="SSF53383">
    <property type="entry name" value="PLP-dependent transferases"/>
    <property type="match status" value="1"/>
</dbReference>
<reference evidence="6 7" key="1">
    <citation type="submission" date="2018-11" db="EMBL/GenBank/DDBJ databases">
        <authorList>
            <consortium name="Pathogen Informatics"/>
        </authorList>
    </citation>
    <scope>NUCLEOTIDE SEQUENCE [LARGE SCALE GENOMIC DNA]</scope>
</reference>
<dbReference type="GO" id="GO:0009450">
    <property type="term" value="P:gamma-aminobutyric acid catabolic process"/>
    <property type="evidence" value="ECO:0007669"/>
    <property type="project" value="TreeGrafter"/>
</dbReference>
<comment type="similarity">
    <text evidence="2">Belongs to the class-III pyridoxal-phosphate-dependent aminotransferase family.</text>
</comment>
<evidence type="ECO:0008006" key="8">
    <source>
        <dbReference type="Google" id="ProtNLM"/>
    </source>
</evidence>
<organism evidence="6 7">
    <name type="scientific">Cylicostephanus goldi</name>
    <name type="common">Nematode worm</name>
    <dbReference type="NCBI Taxonomy" id="71465"/>
    <lineage>
        <taxon>Eukaryota</taxon>
        <taxon>Metazoa</taxon>
        <taxon>Ecdysozoa</taxon>
        <taxon>Nematoda</taxon>
        <taxon>Chromadorea</taxon>
        <taxon>Rhabditida</taxon>
        <taxon>Rhabditina</taxon>
        <taxon>Rhabditomorpha</taxon>
        <taxon>Strongyloidea</taxon>
        <taxon>Strongylidae</taxon>
        <taxon>Cylicostephanus</taxon>
    </lineage>
</organism>
<sequence length="224" mass="25841">MFYSKYIRFLKVQTGGGGTGEFWAHSHWNLPTPPDIVTFSKKLITGGYFYGEHMRVKEAYRIYNTWMGDPSKLFLLQKVIEVIKRDNLVEKTKEVGKYFQQELNRLQRDNLVEKTKEVGKYFQQELNRLQVRKYSTNHWHDAKEKPFQSAHSSIFAQARGMGTFAAIDLPDAGIRDLFVTKAIDSGLHCGGCGEKSVRFRPALIYGKKHAEITFDILEKAVKQI</sequence>
<evidence type="ECO:0000256" key="2">
    <source>
        <dbReference type="ARBA" id="ARBA00008954"/>
    </source>
</evidence>
<proteinExistence type="inferred from homology"/>
<dbReference type="GO" id="GO:0008483">
    <property type="term" value="F:transaminase activity"/>
    <property type="evidence" value="ECO:0007669"/>
    <property type="project" value="UniProtKB-KW"/>
</dbReference>
<dbReference type="InterPro" id="IPR015424">
    <property type="entry name" value="PyrdxlP-dep_Trfase"/>
</dbReference>
<evidence type="ECO:0000256" key="1">
    <source>
        <dbReference type="ARBA" id="ARBA00001933"/>
    </source>
</evidence>
<gene>
    <name evidence="6" type="ORF">CGOC_LOCUS12188</name>
</gene>
<evidence type="ECO:0000313" key="7">
    <source>
        <dbReference type="Proteomes" id="UP000271889"/>
    </source>
</evidence>
<dbReference type="AlphaFoldDB" id="A0A3P7NB29"/>
<evidence type="ECO:0000313" key="6">
    <source>
        <dbReference type="EMBL" id="VDN32718.1"/>
    </source>
</evidence>
<evidence type="ECO:0000256" key="5">
    <source>
        <dbReference type="ARBA" id="ARBA00022898"/>
    </source>
</evidence>
<keyword evidence="7" id="KW-1185">Reference proteome</keyword>
<dbReference type="OrthoDB" id="5419315at2759"/>
<protein>
    <recommendedName>
        <fullName evidence="8">Aminotransferase class V domain-containing protein</fullName>
    </recommendedName>
</protein>
<keyword evidence="5" id="KW-0663">Pyridoxal phosphate</keyword>
<dbReference type="Gene3D" id="3.40.640.10">
    <property type="entry name" value="Type I PLP-dependent aspartate aminotransferase-like (Major domain)"/>
    <property type="match status" value="1"/>
</dbReference>
<dbReference type="Pfam" id="PF00202">
    <property type="entry name" value="Aminotran_3"/>
    <property type="match status" value="2"/>
</dbReference>
<dbReference type="Gene3D" id="3.90.1150.10">
    <property type="entry name" value="Aspartate Aminotransferase, domain 1"/>
    <property type="match status" value="1"/>
</dbReference>
<keyword evidence="4" id="KW-0808">Transferase</keyword>
<name>A0A3P7NB29_CYLGO</name>
<dbReference type="GO" id="GO:0005739">
    <property type="term" value="C:mitochondrion"/>
    <property type="evidence" value="ECO:0007669"/>
    <property type="project" value="TreeGrafter"/>
</dbReference>
<accession>A0A3P7NB29</accession>
<evidence type="ECO:0000256" key="3">
    <source>
        <dbReference type="ARBA" id="ARBA00022576"/>
    </source>
</evidence>
<evidence type="ECO:0000256" key="4">
    <source>
        <dbReference type="ARBA" id="ARBA00022679"/>
    </source>
</evidence>
<dbReference type="GO" id="GO:0030170">
    <property type="term" value="F:pyridoxal phosphate binding"/>
    <property type="evidence" value="ECO:0007669"/>
    <property type="project" value="InterPro"/>
</dbReference>
<dbReference type="PANTHER" id="PTHR43206:SF1">
    <property type="entry name" value="4-AMINOBUTYRATE AMINOTRANSFERASE, MITOCHONDRIAL"/>
    <property type="match status" value="1"/>
</dbReference>
<dbReference type="InterPro" id="IPR005814">
    <property type="entry name" value="Aminotrans_3"/>
</dbReference>
<keyword evidence="3" id="KW-0032">Aminotransferase</keyword>
<dbReference type="PANTHER" id="PTHR43206">
    <property type="entry name" value="AMINOTRANSFERASE"/>
    <property type="match status" value="1"/>
</dbReference>